<dbReference type="PROSITE" id="PS50949">
    <property type="entry name" value="HTH_GNTR"/>
    <property type="match status" value="1"/>
</dbReference>
<dbReference type="SUPFAM" id="SSF46785">
    <property type="entry name" value="Winged helix' DNA-binding domain"/>
    <property type="match status" value="1"/>
</dbReference>
<dbReference type="SMART" id="SM00866">
    <property type="entry name" value="UTRA"/>
    <property type="match status" value="1"/>
</dbReference>
<keyword evidence="1" id="KW-0805">Transcription regulation</keyword>
<dbReference type="PRINTS" id="PR00035">
    <property type="entry name" value="HTHGNTR"/>
</dbReference>
<evidence type="ECO:0000313" key="6">
    <source>
        <dbReference type="Proteomes" id="UP000444401"/>
    </source>
</evidence>
<dbReference type="Gene3D" id="1.10.10.10">
    <property type="entry name" value="Winged helix-like DNA-binding domain superfamily/Winged helix DNA-binding domain"/>
    <property type="match status" value="1"/>
</dbReference>
<evidence type="ECO:0000313" key="5">
    <source>
        <dbReference type="EMBL" id="MXO69472.1"/>
    </source>
</evidence>
<dbReference type="SMART" id="SM00345">
    <property type="entry name" value="HTH_GNTR"/>
    <property type="match status" value="1"/>
</dbReference>
<dbReference type="InterPro" id="IPR050679">
    <property type="entry name" value="Bact_HTH_transcr_reg"/>
</dbReference>
<proteinExistence type="predicted"/>
<dbReference type="SUPFAM" id="SSF64288">
    <property type="entry name" value="Chorismate lyase-like"/>
    <property type="match status" value="1"/>
</dbReference>
<dbReference type="CDD" id="cd07377">
    <property type="entry name" value="WHTH_GntR"/>
    <property type="match status" value="1"/>
</dbReference>
<comment type="caution">
    <text evidence="5">The sequence shown here is derived from an EMBL/GenBank/DDBJ whole genome shotgun (WGS) entry which is preliminary data.</text>
</comment>
<dbReference type="Pfam" id="PF00392">
    <property type="entry name" value="GntR"/>
    <property type="match status" value="1"/>
</dbReference>
<keyword evidence="6" id="KW-1185">Reference proteome</keyword>
<feature type="domain" description="HTH gntR-type" evidence="4">
    <location>
        <begin position="11"/>
        <end position="79"/>
    </location>
</feature>
<reference evidence="5 6" key="1">
    <citation type="submission" date="2019-12" db="EMBL/GenBank/DDBJ databases">
        <title>Genomic-based taxomic classification of the family Erythrobacteraceae.</title>
        <authorList>
            <person name="Xu L."/>
        </authorList>
    </citation>
    <scope>NUCLEOTIDE SEQUENCE [LARGE SCALE GENOMIC DNA]</scope>
    <source>
        <strain evidence="5 6">H32</strain>
    </source>
</reference>
<evidence type="ECO:0000259" key="4">
    <source>
        <dbReference type="PROSITE" id="PS50949"/>
    </source>
</evidence>
<keyword evidence="3" id="KW-0804">Transcription</keyword>
<gene>
    <name evidence="5" type="ORF">GRI72_11635</name>
</gene>
<evidence type="ECO:0000256" key="1">
    <source>
        <dbReference type="ARBA" id="ARBA00023015"/>
    </source>
</evidence>
<evidence type="ECO:0000256" key="2">
    <source>
        <dbReference type="ARBA" id="ARBA00023125"/>
    </source>
</evidence>
<dbReference type="PANTHER" id="PTHR44846:SF17">
    <property type="entry name" value="GNTR-FAMILY TRANSCRIPTIONAL REGULATOR"/>
    <property type="match status" value="1"/>
</dbReference>
<dbReference type="InterPro" id="IPR000524">
    <property type="entry name" value="Tscrpt_reg_HTH_GntR"/>
</dbReference>
<dbReference type="InterPro" id="IPR028978">
    <property type="entry name" value="Chorismate_lyase_/UTRA_dom_sf"/>
</dbReference>
<dbReference type="Proteomes" id="UP000444401">
    <property type="component" value="Unassembled WGS sequence"/>
</dbReference>
<dbReference type="EMBL" id="WTYO01000005">
    <property type="protein sequence ID" value="MXO69472.1"/>
    <property type="molecule type" value="Genomic_DNA"/>
</dbReference>
<name>A0ABW9V3G1_9SPHN</name>
<evidence type="ECO:0000256" key="3">
    <source>
        <dbReference type="ARBA" id="ARBA00023163"/>
    </source>
</evidence>
<dbReference type="Gene3D" id="3.40.1410.10">
    <property type="entry name" value="Chorismate lyase-like"/>
    <property type="match status" value="1"/>
</dbReference>
<dbReference type="Pfam" id="PF07702">
    <property type="entry name" value="UTRA"/>
    <property type="match status" value="1"/>
</dbReference>
<dbReference type="InterPro" id="IPR011663">
    <property type="entry name" value="UTRA"/>
</dbReference>
<dbReference type="PANTHER" id="PTHR44846">
    <property type="entry name" value="MANNOSYL-D-GLYCERATE TRANSPORT/METABOLISM SYSTEM REPRESSOR MNGR-RELATED"/>
    <property type="match status" value="1"/>
</dbReference>
<dbReference type="InterPro" id="IPR036390">
    <property type="entry name" value="WH_DNA-bd_sf"/>
</dbReference>
<organism evidence="5 6">
    <name type="scientific">Pelagerythrobacter marinus</name>
    <dbReference type="NCBI Taxonomy" id="538382"/>
    <lineage>
        <taxon>Bacteria</taxon>
        <taxon>Pseudomonadati</taxon>
        <taxon>Pseudomonadota</taxon>
        <taxon>Alphaproteobacteria</taxon>
        <taxon>Sphingomonadales</taxon>
        <taxon>Erythrobacteraceae</taxon>
        <taxon>Pelagerythrobacter</taxon>
    </lineage>
</organism>
<protein>
    <submittedName>
        <fullName evidence="5">UTRA domain-containing protein</fullName>
    </submittedName>
</protein>
<sequence length="249" mass="27760">MASTAEKVERKPRYLELADLLRADILAGRFDDTDGFPTEAVLCEEHGVSRFTVREALRKLQSEGLIKRRRGSGTMIQPASARAGALHQPLSNVDEILQYARDTQFMFKERGRVTLPKKYAEQAGLEISGKWLHFSGIRTQTHDGLPIALTDAYVHPELAEAAQKIETARSTIFQQLEEHAGVSVSRVTQDIQAVAATAAIADQLKVPRRSPCLRILRSYLDDSGRAFEISVSHHPGHRFAYSMHIDVDS</sequence>
<accession>A0ABW9V3G1</accession>
<dbReference type="InterPro" id="IPR036388">
    <property type="entry name" value="WH-like_DNA-bd_sf"/>
</dbReference>
<dbReference type="RefSeq" id="WP_160734090.1">
    <property type="nucleotide sequence ID" value="NZ_WTYO01000005.1"/>
</dbReference>
<keyword evidence="2" id="KW-0238">DNA-binding</keyword>